<dbReference type="Proteomes" id="UP000285112">
    <property type="component" value="Unassembled WGS sequence"/>
</dbReference>
<proteinExistence type="predicted"/>
<protein>
    <submittedName>
        <fullName evidence="1">Uncharacterized protein</fullName>
    </submittedName>
</protein>
<dbReference type="RefSeq" id="WP_120023953.1">
    <property type="nucleotide sequence ID" value="NZ_QZFV01000081.1"/>
</dbReference>
<dbReference type="EMBL" id="QZFV01000081">
    <property type="protein sequence ID" value="RJQ85094.1"/>
    <property type="molecule type" value="Genomic_DNA"/>
</dbReference>
<name>A0A419I437_9PSEU</name>
<evidence type="ECO:0000313" key="2">
    <source>
        <dbReference type="Proteomes" id="UP000285112"/>
    </source>
</evidence>
<organism evidence="1 2">
    <name type="scientific">Amycolatopsis panacis</name>
    <dbReference type="NCBI Taxonomy" id="2340917"/>
    <lineage>
        <taxon>Bacteria</taxon>
        <taxon>Bacillati</taxon>
        <taxon>Actinomycetota</taxon>
        <taxon>Actinomycetes</taxon>
        <taxon>Pseudonocardiales</taxon>
        <taxon>Pseudonocardiaceae</taxon>
        <taxon>Amycolatopsis</taxon>
    </lineage>
</organism>
<accession>A0A419I437</accession>
<dbReference type="OrthoDB" id="3698235at2"/>
<comment type="caution">
    <text evidence="1">The sequence shown here is derived from an EMBL/GenBank/DDBJ whole genome shotgun (WGS) entry which is preliminary data.</text>
</comment>
<sequence>MNVRAPADDVSVWLTGEFTGRLPASAIEAVVRATRADLDGRIVPDEVGELLYRMARARLQRILAG</sequence>
<reference evidence="1 2" key="1">
    <citation type="submission" date="2018-09" db="EMBL/GenBank/DDBJ databases">
        <title>YIM PH 21725 draft genome.</title>
        <authorList>
            <person name="Miao C."/>
        </authorList>
    </citation>
    <scope>NUCLEOTIDE SEQUENCE [LARGE SCALE GENOMIC DNA]</scope>
    <source>
        <strain evidence="2">YIM PH21725</strain>
    </source>
</reference>
<gene>
    <name evidence="1" type="ORF">D5S19_14970</name>
</gene>
<keyword evidence="2" id="KW-1185">Reference proteome</keyword>
<evidence type="ECO:0000313" key="1">
    <source>
        <dbReference type="EMBL" id="RJQ85094.1"/>
    </source>
</evidence>
<dbReference type="AlphaFoldDB" id="A0A419I437"/>